<dbReference type="OrthoDB" id="2736244at2"/>
<organism evidence="1 2">
    <name type="scientific">Pueribacillus theae</name>
    <dbReference type="NCBI Taxonomy" id="2171751"/>
    <lineage>
        <taxon>Bacteria</taxon>
        <taxon>Bacillati</taxon>
        <taxon>Bacillota</taxon>
        <taxon>Bacilli</taxon>
        <taxon>Bacillales</taxon>
        <taxon>Bacillaceae</taxon>
        <taxon>Pueribacillus</taxon>
    </lineage>
</organism>
<proteinExistence type="predicted"/>
<evidence type="ECO:0008006" key="3">
    <source>
        <dbReference type="Google" id="ProtNLM"/>
    </source>
</evidence>
<gene>
    <name evidence="1" type="ORF">DCC39_14765</name>
</gene>
<accession>A0A2U1JU85</accession>
<evidence type="ECO:0000313" key="2">
    <source>
        <dbReference type="Proteomes" id="UP000245998"/>
    </source>
</evidence>
<sequence length="71" mass="8877">MFSHFQFKEIPTKRRLRKAYEFSFFYQGKHYRGFYHPNGKIDWYEPQPPTDLVDKFQSQVHELMLFHVYDK</sequence>
<evidence type="ECO:0000313" key="1">
    <source>
        <dbReference type="EMBL" id="PWA08535.1"/>
    </source>
</evidence>
<dbReference type="RefSeq" id="WP_116555670.1">
    <property type="nucleotide sequence ID" value="NZ_QCZG01000036.1"/>
</dbReference>
<protein>
    <recommendedName>
        <fullName evidence="3">YheE family protein</fullName>
    </recommendedName>
</protein>
<dbReference type="Pfam" id="PF17277">
    <property type="entry name" value="DUF5342"/>
    <property type="match status" value="1"/>
</dbReference>
<keyword evidence="2" id="KW-1185">Reference proteome</keyword>
<dbReference type="InterPro" id="IPR017263">
    <property type="entry name" value="UCP037692"/>
</dbReference>
<comment type="caution">
    <text evidence="1">The sequence shown here is derived from an EMBL/GenBank/DDBJ whole genome shotgun (WGS) entry which is preliminary data.</text>
</comment>
<reference evidence="1 2" key="1">
    <citation type="submission" date="2018-04" db="EMBL/GenBank/DDBJ databases">
        <title>Camelliibacillus theae gen. nov., sp. nov., isolated from Pu'er tea.</title>
        <authorList>
            <person name="Niu L."/>
        </authorList>
    </citation>
    <scope>NUCLEOTIDE SEQUENCE [LARGE SCALE GENOMIC DNA]</scope>
    <source>
        <strain evidence="1 2">T8</strain>
    </source>
</reference>
<dbReference type="Proteomes" id="UP000245998">
    <property type="component" value="Unassembled WGS sequence"/>
</dbReference>
<dbReference type="AlphaFoldDB" id="A0A2U1JU85"/>
<dbReference type="EMBL" id="QCZG01000036">
    <property type="protein sequence ID" value="PWA08535.1"/>
    <property type="molecule type" value="Genomic_DNA"/>
</dbReference>
<dbReference type="PIRSF" id="PIRSF037692">
    <property type="entry name" value="UCP037692"/>
    <property type="match status" value="1"/>
</dbReference>
<name>A0A2U1JU85_9BACI</name>